<gene>
    <name evidence="1" type="ORF">HGA07_18155</name>
</gene>
<dbReference type="EMBL" id="JAAXPE010000019">
    <property type="protein sequence ID" value="NKY87548.1"/>
    <property type="molecule type" value="Genomic_DNA"/>
</dbReference>
<keyword evidence="2" id="KW-1185">Reference proteome</keyword>
<dbReference type="RefSeq" id="WP_157171642.1">
    <property type="nucleotide sequence ID" value="NZ_CAWPHS010000011.1"/>
</dbReference>
<accession>A0A7X6RJD3</accession>
<evidence type="ECO:0000313" key="1">
    <source>
        <dbReference type="EMBL" id="NKY87548.1"/>
    </source>
</evidence>
<sequence length="54" mass="5968">MAFGDIAGKHHFVPLCRRTGHMGSGDEDTITDYLTDLQHPALQTDWPDGTTSPR</sequence>
<organism evidence="1 2">
    <name type="scientific">Nocardia veterana</name>
    <dbReference type="NCBI Taxonomy" id="132249"/>
    <lineage>
        <taxon>Bacteria</taxon>
        <taxon>Bacillati</taxon>
        <taxon>Actinomycetota</taxon>
        <taxon>Actinomycetes</taxon>
        <taxon>Mycobacteriales</taxon>
        <taxon>Nocardiaceae</taxon>
        <taxon>Nocardia</taxon>
    </lineage>
</organism>
<dbReference type="Proteomes" id="UP000523447">
    <property type="component" value="Unassembled WGS sequence"/>
</dbReference>
<dbReference type="AlphaFoldDB" id="A0A7X6RJD3"/>
<proteinExistence type="predicted"/>
<name>A0A7X6RJD3_9NOCA</name>
<protein>
    <submittedName>
        <fullName evidence="1">Uncharacterized protein</fullName>
    </submittedName>
</protein>
<evidence type="ECO:0000313" key="2">
    <source>
        <dbReference type="Proteomes" id="UP000523447"/>
    </source>
</evidence>
<reference evidence="1 2" key="1">
    <citation type="submission" date="2020-04" db="EMBL/GenBank/DDBJ databases">
        <title>MicrobeNet Type strains.</title>
        <authorList>
            <person name="Nicholson A.C."/>
        </authorList>
    </citation>
    <scope>NUCLEOTIDE SEQUENCE [LARGE SCALE GENOMIC DNA]</scope>
    <source>
        <strain evidence="1 2">DSM 44445</strain>
    </source>
</reference>
<comment type="caution">
    <text evidence="1">The sequence shown here is derived from an EMBL/GenBank/DDBJ whole genome shotgun (WGS) entry which is preliminary data.</text>
</comment>